<feature type="region of interest" description="Disordered" evidence="1">
    <location>
        <begin position="57"/>
        <end position="93"/>
    </location>
</feature>
<organism evidence="3">
    <name type="scientific">Picea sitchensis</name>
    <name type="common">Sitka spruce</name>
    <name type="synonym">Pinus sitchensis</name>
    <dbReference type="NCBI Taxonomy" id="3332"/>
    <lineage>
        <taxon>Eukaryota</taxon>
        <taxon>Viridiplantae</taxon>
        <taxon>Streptophyta</taxon>
        <taxon>Embryophyta</taxon>
        <taxon>Tracheophyta</taxon>
        <taxon>Spermatophyta</taxon>
        <taxon>Pinopsida</taxon>
        <taxon>Pinidae</taxon>
        <taxon>Conifers I</taxon>
        <taxon>Pinales</taxon>
        <taxon>Pinaceae</taxon>
        <taxon>Picea</taxon>
    </lineage>
</organism>
<feature type="domain" description="PHD-type zinc finger plants" evidence="2">
    <location>
        <begin position="4"/>
        <end position="46"/>
    </location>
</feature>
<sequence>MECSMCGDVGFAEHLFQCRKCRFRFQHKYCSRGYFYGDHIELCDWCFVESDQSGGSTDNFHPITNSKPTLKKNVDGKRSNASNSLKRKGDEASAFSLKRKRDEARLTVECNDRKANMAAGLMRSVSKTSVQNTRLVPPRSRQRMKLLHEILC</sequence>
<protein>
    <recommendedName>
        <fullName evidence="2">PHD-type zinc finger plants domain-containing protein</fullName>
    </recommendedName>
</protein>
<evidence type="ECO:0000259" key="2">
    <source>
        <dbReference type="Pfam" id="PF25054"/>
    </source>
</evidence>
<name>A9NTY6_PICSI</name>
<dbReference type="AlphaFoldDB" id="A9NTY6"/>
<evidence type="ECO:0000256" key="1">
    <source>
        <dbReference type="SAM" id="MobiDB-lite"/>
    </source>
</evidence>
<dbReference type="Pfam" id="PF25054">
    <property type="entry name" value="PHD_pln"/>
    <property type="match status" value="1"/>
</dbReference>
<dbReference type="EMBL" id="EF084786">
    <property type="protein sequence ID" value="ABK24097.1"/>
    <property type="molecule type" value="mRNA"/>
</dbReference>
<feature type="compositionally biased region" description="Polar residues" evidence="1">
    <location>
        <begin position="57"/>
        <end position="68"/>
    </location>
</feature>
<proteinExistence type="evidence at transcript level"/>
<dbReference type="PANTHER" id="PTHR33779">
    <property type="entry name" value="EXPRESSED PROTEIN"/>
    <property type="match status" value="1"/>
</dbReference>
<accession>A9NTY6</accession>
<dbReference type="InterPro" id="IPR056874">
    <property type="entry name" value="PHD_dom_pln"/>
</dbReference>
<reference evidence="3" key="1">
    <citation type="journal article" date="2008" name="BMC Genomics">
        <title>A conifer genomics resource of 200,000 spruce (Picea spp.) ESTs and 6,464 high-quality, sequence-finished full-length cDNAs for Sitka spruce (Picea sitchensis).</title>
        <authorList>
            <person name="Ralph S.G."/>
            <person name="Chun H.J."/>
            <person name="Kolosova N."/>
            <person name="Cooper D."/>
            <person name="Oddy C."/>
            <person name="Ritland C.E."/>
            <person name="Kirkpatrick R."/>
            <person name="Moore R."/>
            <person name="Barber S."/>
            <person name="Holt R.A."/>
            <person name="Jones S.J."/>
            <person name="Marra M.A."/>
            <person name="Douglas C.J."/>
            <person name="Ritland K."/>
            <person name="Bohlmann J."/>
        </authorList>
    </citation>
    <scope>NUCLEOTIDE SEQUENCE</scope>
    <source>
        <tissue evidence="3">Bark</tissue>
    </source>
</reference>
<evidence type="ECO:0000313" key="3">
    <source>
        <dbReference type="EMBL" id="ABK24097.1"/>
    </source>
</evidence>
<dbReference type="PANTHER" id="PTHR33779:SF1">
    <property type="entry name" value="EXPRESSED PROTEIN"/>
    <property type="match status" value="1"/>
</dbReference>